<gene>
    <name evidence="2" type="ORF">OMM_12580</name>
</gene>
<reference evidence="3" key="1">
    <citation type="submission" date="2012-11" db="EMBL/GenBank/DDBJ databases">
        <authorList>
            <person name="Lucero-Rivera Y.E."/>
            <person name="Tovar-Ramirez D."/>
        </authorList>
    </citation>
    <scope>NUCLEOTIDE SEQUENCE [LARGE SCALE GENOMIC DNA]</scope>
    <source>
        <strain evidence="3">Araruama</strain>
    </source>
</reference>
<dbReference type="Proteomes" id="UP000189670">
    <property type="component" value="Unassembled WGS sequence"/>
</dbReference>
<dbReference type="AlphaFoldDB" id="A0A1V1NVL7"/>
<organism evidence="2 3">
    <name type="scientific">Candidatus Magnetoglobus multicellularis str. Araruama</name>
    <dbReference type="NCBI Taxonomy" id="890399"/>
    <lineage>
        <taxon>Bacteria</taxon>
        <taxon>Pseudomonadati</taxon>
        <taxon>Thermodesulfobacteriota</taxon>
        <taxon>Desulfobacteria</taxon>
        <taxon>Desulfobacterales</taxon>
        <taxon>Desulfobacteraceae</taxon>
        <taxon>Candidatus Magnetoglobus</taxon>
    </lineage>
</organism>
<comment type="caution">
    <text evidence="2">The sequence shown here is derived from an EMBL/GenBank/DDBJ whole genome shotgun (WGS) entry which is preliminary data.</text>
</comment>
<dbReference type="EMBL" id="ATBP01001870">
    <property type="protein sequence ID" value="ETR66605.1"/>
    <property type="molecule type" value="Genomic_DNA"/>
</dbReference>
<protein>
    <submittedName>
        <fullName evidence="2">Uncharacterized protein</fullName>
    </submittedName>
</protein>
<keyword evidence="1" id="KW-1133">Transmembrane helix</keyword>
<evidence type="ECO:0000313" key="2">
    <source>
        <dbReference type="EMBL" id="ETR66605.1"/>
    </source>
</evidence>
<feature type="transmembrane region" description="Helical" evidence="1">
    <location>
        <begin position="23"/>
        <end position="43"/>
    </location>
</feature>
<name>A0A1V1NVL7_9BACT</name>
<sequence length="142" mass="16120">MGETRCITRISTGRLQSSLLNRILIILIFIFFDVKHKTIIVFCSRMSKLKFFSNPSKIFWFSCVYISKQELIKEDIHDFKTSFISNDQRAATGQHIVVQTAGIIDGFNDLIIGKKYYIQNDGIIDTSQGTNGKYIGVATSII</sequence>
<accession>A0A1V1NVL7</accession>
<keyword evidence="1" id="KW-0812">Transmembrane</keyword>
<keyword evidence="1" id="KW-0472">Membrane</keyword>
<proteinExistence type="predicted"/>
<evidence type="ECO:0000256" key="1">
    <source>
        <dbReference type="SAM" id="Phobius"/>
    </source>
</evidence>
<evidence type="ECO:0000313" key="3">
    <source>
        <dbReference type="Proteomes" id="UP000189670"/>
    </source>
</evidence>